<dbReference type="Proteomes" id="UP000280298">
    <property type="component" value="Chromosome"/>
</dbReference>
<evidence type="ECO:0000313" key="5">
    <source>
        <dbReference type="Proteomes" id="UP000280298"/>
    </source>
</evidence>
<dbReference type="InterPro" id="IPR003477">
    <property type="entry name" value="PemK-like"/>
</dbReference>
<evidence type="ECO:0000256" key="1">
    <source>
        <dbReference type="ARBA" id="ARBA00007521"/>
    </source>
</evidence>
<dbReference type="SUPFAM" id="SSF50118">
    <property type="entry name" value="Cell growth inhibitor/plasmid maintenance toxic component"/>
    <property type="match status" value="1"/>
</dbReference>
<dbReference type="EMBL" id="CP034539">
    <property type="protein sequence ID" value="AZQ35458.1"/>
    <property type="molecule type" value="Genomic_DNA"/>
</dbReference>
<gene>
    <name evidence="4" type="ORF">EJ357_19785</name>
</gene>
<reference evidence="4 5" key="1">
    <citation type="journal article" date="2019" name="Int. J. Syst. Evol. Microbiol.">
        <title>Streptomyces cyaneochromogenes sp. nov., a blue pigment-producing actinomycete from manganese-contaminated soil.</title>
        <authorList>
            <person name="Tang X."/>
            <person name="Zhao J."/>
            <person name="Li K."/>
            <person name="Chen Z."/>
            <person name="Sun Y."/>
            <person name="Gao J."/>
        </authorList>
    </citation>
    <scope>NUCLEOTIDE SEQUENCE [LARGE SCALE GENOMIC DNA]</scope>
    <source>
        <strain evidence="4 5">MK-45</strain>
    </source>
</reference>
<dbReference type="InterPro" id="IPR011067">
    <property type="entry name" value="Plasmid_toxin/cell-grow_inhib"/>
</dbReference>
<evidence type="ECO:0000313" key="4">
    <source>
        <dbReference type="EMBL" id="AZQ35458.1"/>
    </source>
</evidence>
<keyword evidence="2" id="KW-1277">Toxin-antitoxin system</keyword>
<sequence length="152" mass="16080">MGLHGSHTASADALRGTGEVRAGASRGRNRADDRRARRKRGSHPGAVGPGGRPVKRGHVYELSFAGGPAHVLVISSDALNTQNKSATCVLIYPQQVREATLVDIPVDSPSAGTIVLGEFRTLSAVRFTDDLGPVSERIMEAVEIGLRAVFDL</sequence>
<protein>
    <recommendedName>
        <fullName evidence="6">Type II toxin-antitoxin system PemK/MazF family toxin</fullName>
    </recommendedName>
</protein>
<proteinExistence type="inferred from homology"/>
<dbReference type="Gene3D" id="2.30.30.110">
    <property type="match status" value="1"/>
</dbReference>
<accession>A0A3S9M8H4</accession>
<organism evidence="4 5">
    <name type="scientific">Streptomyces cyaneochromogenes</name>
    <dbReference type="NCBI Taxonomy" id="2496836"/>
    <lineage>
        <taxon>Bacteria</taxon>
        <taxon>Bacillati</taxon>
        <taxon>Actinomycetota</taxon>
        <taxon>Actinomycetes</taxon>
        <taxon>Kitasatosporales</taxon>
        <taxon>Streptomycetaceae</taxon>
        <taxon>Streptomyces</taxon>
    </lineage>
</organism>
<dbReference type="OrthoDB" id="4205303at2"/>
<dbReference type="Pfam" id="PF02452">
    <property type="entry name" value="PemK_toxin"/>
    <property type="match status" value="1"/>
</dbReference>
<dbReference type="KEGG" id="scya:EJ357_19785"/>
<keyword evidence="5" id="KW-1185">Reference proteome</keyword>
<name>A0A3S9M8H4_9ACTN</name>
<dbReference type="AlphaFoldDB" id="A0A3S9M8H4"/>
<feature type="region of interest" description="Disordered" evidence="3">
    <location>
        <begin position="1"/>
        <end position="54"/>
    </location>
</feature>
<dbReference type="GO" id="GO:0003677">
    <property type="term" value="F:DNA binding"/>
    <property type="evidence" value="ECO:0007669"/>
    <property type="project" value="InterPro"/>
</dbReference>
<evidence type="ECO:0000256" key="2">
    <source>
        <dbReference type="ARBA" id="ARBA00022649"/>
    </source>
</evidence>
<evidence type="ECO:0000256" key="3">
    <source>
        <dbReference type="SAM" id="MobiDB-lite"/>
    </source>
</evidence>
<evidence type="ECO:0008006" key="6">
    <source>
        <dbReference type="Google" id="ProtNLM"/>
    </source>
</evidence>
<comment type="similarity">
    <text evidence="1">Belongs to the PemK/MazF family.</text>
</comment>